<evidence type="ECO:0000256" key="16">
    <source>
        <dbReference type="PROSITE-ProRule" id="PRU00110"/>
    </source>
</evidence>
<feature type="transmembrane region" description="Helical" evidence="18">
    <location>
        <begin position="6"/>
        <end position="22"/>
    </location>
</feature>
<sequence>MDHIFIGLVLFGLFSLLIGLFLQLKRAVNQDISIFFKLRKNRVYAALSLLVFTLILQLVGAIGLSITYDHEVNKSGEALRTLTKTSDVALYSWVKGWESRITAVSSNPLLQKRTVDLIAESNNKNVLVSENIQWSREAYQRYSQSFGALGFFITALDGTNLSSSRDENINTLNIVARKEAKIFARAVAGETVITEPIRSEVMLKNPYGIEQMQTPTMFVLSPIRDAKENILAVLMLRIDPYKEFAKLAESAGVGKTGESYFVSQEGYILSHSRFEKDLQSLGLVAPGQMSVLNLRVTDPGRLLTPESPAATNHNDNPLTYSANQLSMRMDGHNYEGYKDYRGKEVIGAWHWDSRYGFGVITEMDLDEAASNYFFFKNIIIGIMAAIVLLCVLLSLGGVKISRLVHDRLQIDNDNLERKIGLRTKELQEREEALWDLYENSFVAYASVNVDGNFIKHNRQFSLLAGVRREAFKSVNWRDVINKENDPIDTVFKQGLRGIRSQDERVQLYDTSGEMIFVSVSTDLVKDDSGQVTEVRFSLLDISEQEKVRLEMLKNQQQYQVLLENIQGVVYRYRVDIHDEFEYTLQYLSPNVEVVTGYSSQDFLGDNARRTFVDIVIPEDRKELKAELSIAYQEQSFVTRDIRIKNAAKELRYLQIKAQFVYDEIGDTYYFDGTLFDITEQKLAENRLQLSEDKLKVAAESARMGMWDYYPTENKVVVNTMYANMLGYEVLDLCIENEQWSTLNAGEQTWLELVHPDDREAVLDTLKAQSKSNPQLLMREFRMQRKDGGYDWIMSIGQVHHYTEEGDAGRISGVHLNINESKALQRELASAIEIADDANRAKGEFLANMSHEIHTPMNAIIGMTHLALKTELTKQQHSYIEKSHRSAQSLLGIINDILDFSKIEAGKLDIETIQFRLEDVLEDIINFVGIKVAEKELELLFDIDPTIPAILQGDPLRLAQILTNLANNAVKFTEHGSVIIGVSIEKLTDDEVTLKFSVTDTGIGMTAEQQQGLFKAFSQADASTTRKYGGTGLGLAICKNLADLMGGEIGVSSEVNKGSIFYFESVFPIVEHHDLAPIYQGSLEDVRVLLVEDNANSREILLAMLASLNVQVECAEDGVEAVAMLKASEASPYQLALLDWKMPKLDGIGVAKFIKQLPESITPHVVMVTAYGKEELLLDAVDVPIDAVLTKPVTQSTLWDALLPALGFAPRKLTSFSKRRSRVEAALSQLAGAKLLVAEDNDLNQELIVELLSSNGITPVLANNGQEVLDFLEQEQFDGVLMDCQMPIMDGYTATRRIRDNEQFEHLPVLAMTENAMAGDRERALESGMNDHIPKPINVDELFTTIAKWVTPKHPQVAEVTDTSAKGSDIDFNLFEHIDTQLGLHRTQGKTALYIKLLQKFVRGQQDFSTQFSVSAEADDTVTSARLIHTLKSVAGAIGAVKLADYAEQLEQDIESFVQSKADITASANYELLEGELSLVCKEITSQLLSGINEQALVGLDVDKASAVLTTLIDMLNDFDIAATELITTERTALSSKPLASLFKQLEKQLDEFEFDEALKVAIQMQAIVAKDN</sequence>
<dbReference type="InterPro" id="IPR004358">
    <property type="entry name" value="Sig_transdc_His_kin-like_C"/>
</dbReference>
<feature type="domain" description="PAC" evidence="22">
    <location>
        <begin position="776"/>
        <end position="829"/>
    </location>
</feature>
<dbReference type="Gene3D" id="1.10.287.130">
    <property type="match status" value="1"/>
</dbReference>
<evidence type="ECO:0000313" key="24">
    <source>
        <dbReference type="EMBL" id="ACJ28190.1"/>
    </source>
</evidence>
<keyword evidence="13 18" id="KW-0472">Membrane</keyword>
<dbReference type="InterPro" id="IPR036890">
    <property type="entry name" value="HATPase_C_sf"/>
</dbReference>
<dbReference type="eggNOG" id="COG0642">
    <property type="taxonomic scope" value="Bacteria"/>
</dbReference>
<dbReference type="FunFam" id="1.10.287.130:FF:000002">
    <property type="entry name" value="Two-component osmosensing histidine kinase"/>
    <property type="match status" value="1"/>
</dbReference>
<dbReference type="EC" id="2.7.13.3" evidence="3"/>
<evidence type="ECO:0000256" key="18">
    <source>
        <dbReference type="SAM" id="Phobius"/>
    </source>
</evidence>
<keyword evidence="10" id="KW-0067">ATP-binding</keyword>
<dbReference type="CDD" id="cd00130">
    <property type="entry name" value="PAS"/>
    <property type="match status" value="1"/>
</dbReference>
<dbReference type="Gene3D" id="3.40.50.2300">
    <property type="match status" value="2"/>
</dbReference>
<dbReference type="InterPro" id="IPR008207">
    <property type="entry name" value="Sig_transdc_His_kin_Hpt_dom"/>
</dbReference>
<keyword evidence="8" id="KW-0547">Nucleotide-binding</keyword>
<dbReference type="RefSeq" id="WP_020911568.1">
    <property type="nucleotide sequence ID" value="NC_011566.1"/>
</dbReference>
<dbReference type="eggNOG" id="COG4251">
    <property type="taxonomic scope" value="Bacteria"/>
</dbReference>
<evidence type="ECO:0000259" key="19">
    <source>
        <dbReference type="PROSITE" id="PS50109"/>
    </source>
</evidence>
<proteinExistence type="predicted"/>
<feature type="domain" description="PAC" evidence="22">
    <location>
        <begin position="637"/>
        <end position="689"/>
    </location>
</feature>
<comment type="subunit">
    <text evidence="14">At low DSF concentrations, interacts with RpfF.</text>
</comment>
<dbReference type="Gene3D" id="3.30.450.20">
    <property type="entry name" value="PAS domain"/>
    <property type="match status" value="3"/>
</dbReference>
<feature type="modified residue" description="Phosphohistidine" evidence="16">
    <location>
        <position position="1428"/>
    </location>
</feature>
<dbReference type="SMART" id="SM00448">
    <property type="entry name" value="REC"/>
    <property type="match status" value="2"/>
</dbReference>
<evidence type="ECO:0000256" key="13">
    <source>
        <dbReference type="ARBA" id="ARBA00023136"/>
    </source>
</evidence>
<dbReference type="Pfam" id="PF01627">
    <property type="entry name" value="Hpt"/>
    <property type="match status" value="1"/>
</dbReference>
<dbReference type="CDD" id="cd17546">
    <property type="entry name" value="REC_hyHK_CKI1_RcsC-like"/>
    <property type="match status" value="2"/>
</dbReference>
<evidence type="ECO:0000259" key="21">
    <source>
        <dbReference type="PROSITE" id="PS50112"/>
    </source>
</evidence>
<dbReference type="SUPFAM" id="SSF55874">
    <property type="entry name" value="ATPase domain of HSP90 chaperone/DNA topoisomerase II/histidine kinase"/>
    <property type="match status" value="1"/>
</dbReference>
<dbReference type="GO" id="GO:0000155">
    <property type="term" value="F:phosphorelay sensor kinase activity"/>
    <property type="evidence" value="ECO:0007669"/>
    <property type="project" value="InterPro"/>
</dbReference>
<dbReference type="Gene3D" id="3.30.565.10">
    <property type="entry name" value="Histidine kinase-like ATPase, C-terminal domain"/>
    <property type="match status" value="1"/>
</dbReference>
<dbReference type="PANTHER" id="PTHR45339:SF1">
    <property type="entry name" value="HYBRID SIGNAL TRANSDUCTION HISTIDINE KINASE J"/>
    <property type="match status" value="1"/>
</dbReference>
<keyword evidence="6" id="KW-0808">Transferase</keyword>
<dbReference type="Pfam" id="PF00072">
    <property type="entry name" value="Response_reg"/>
    <property type="match status" value="2"/>
</dbReference>
<evidence type="ECO:0000256" key="3">
    <source>
        <dbReference type="ARBA" id="ARBA00012438"/>
    </source>
</evidence>
<evidence type="ECO:0000259" key="20">
    <source>
        <dbReference type="PROSITE" id="PS50110"/>
    </source>
</evidence>
<dbReference type="SUPFAM" id="SSF55785">
    <property type="entry name" value="PYP-like sensor domain (PAS domain)"/>
    <property type="match status" value="3"/>
</dbReference>
<dbReference type="OrthoDB" id="9810730at2"/>
<comment type="subcellular location">
    <subcellularLocation>
        <location evidence="2">Cell membrane</location>
        <topology evidence="2">Multi-pass membrane protein</topology>
    </subcellularLocation>
</comment>
<evidence type="ECO:0000256" key="2">
    <source>
        <dbReference type="ARBA" id="ARBA00004651"/>
    </source>
</evidence>
<feature type="domain" description="Response regulatory" evidence="20">
    <location>
        <begin position="1086"/>
        <end position="1205"/>
    </location>
</feature>
<dbReference type="CDD" id="cd16922">
    <property type="entry name" value="HATPase_EvgS-ArcB-TorS-like"/>
    <property type="match status" value="1"/>
</dbReference>
<dbReference type="InterPro" id="IPR033479">
    <property type="entry name" value="dCache_1"/>
</dbReference>
<dbReference type="InterPro" id="IPR036641">
    <property type="entry name" value="HPT_dom_sf"/>
</dbReference>
<dbReference type="SUPFAM" id="SSF47226">
    <property type="entry name" value="Histidine-containing phosphotransfer domain, HPT domain"/>
    <property type="match status" value="1"/>
</dbReference>
<reference evidence="24 25" key="1">
    <citation type="journal article" date="2008" name="PLoS ONE">
        <title>Environmental adaptation: genomic analysis of the piezotolerant and psychrotolerant deep-sea iron reducing bacterium Shewanella piezotolerans WP3.</title>
        <authorList>
            <person name="Wang F."/>
            <person name="Wang J."/>
            <person name="Jian H."/>
            <person name="Zhang B."/>
            <person name="Li S."/>
            <person name="Wang F."/>
            <person name="Zeng X."/>
            <person name="Gao L."/>
            <person name="Bartlett D.H."/>
            <person name="Yu J."/>
            <person name="Hu S."/>
            <person name="Xiao X."/>
        </authorList>
    </citation>
    <scope>NUCLEOTIDE SEQUENCE [LARGE SCALE GENOMIC DNA]</scope>
    <source>
        <strain evidence="25">WP3 / JCM 13877</strain>
    </source>
</reference>
<feature type="domain" description="HPt" evidence="23">
    <location>
        <begin position="1389"/>
        <end position="1490"/>
    </location>
</feature>
<dbReference type="HOGENOM" id="CLU_003654_0_0_6"/>
<keyword evidence="7 18" id="KW-0812">Transmembrane</keyword>
<keyword evidence="11 18" id="KW-1133">Transmembrane helix</keyword>
<keyword evidence="9" id="KW-0418">Kinase</keyword>
<protein>
    <recommendedName>
        <fullName evidence="15">Sensory/regulatory protein RpfC</fullName>
        <ecNumber evidence="3">2.7.13.3</ecNumber>
    </recommendedName>
</protein>
<dbReference type="InterPro" id="IPR036097">
    <property type="entry name" value="HisK_dim/P_sf"/>
</dbReference>
<dbReference type="CDD" id="cd00082">
    <property type="entry name" value="HisKA"/>
    <property type="match status" value="1"/>
</dbReference>
<dbReference type="PROSITE" id="PS50894">
    <property type="entry name" value="HPT"/>
    <property type="match status" value="1"/>
</dbReference>
<dbReference type="SUPFAM" id="SSF47384">
    <property type="entry name" value="Homodimeric domain of signal transducing histidine kinase"/>
    <property type="match status" value="1"/>
</dbReference>
<feature type="modified residue" description="4-aspartylphosphate" evidence="17">
    <location>
        <position position="1282"/>
    </location>
</feature>
<dbReference type="SMART" id="SM00091">
    <property type="entry name" value="PAS"/>
    <property type="match status" value="2"/>
</dbReference>
<feature type="modified residue" description="4-aspartylphosphate" evidence="17">
    <location>
        <position position="1138"/>
    </location>
</feature>
<evidence type="ECO:0000256" key="4">
    <source>
        <dbReference type="ARBA" id="ARBA00022475"/>
    </source>
</evidence>
<organism evidence="24 25">
    <name type="scientific">Shewanella piezotolerans (strain WP3 / JCM 13877)</name>
    <dbReference type="NCBI Taxonomy" id="225849"/>
    <lineage>
        <taxon>Bacteria</taxon>
        <taxon>Pseudomonadati</taxon>
        <taxon>Pseudomonadota</taxon>
        <taxon>Gammaproteobacteria</taxon>
        <taxon>Alteromonadales</taxon>
        <taxon>Shewanellaceae</taxon>
        <taxon>Shewanella</taxon>
    </lineage>
</organism>
<feature type="domain" description="PAS" evidence="21">
    <location>
        <begin position="554"/>
        <end position="634"/>
    </location>
</feature>
<dbReference type="NCBIfam" id="TIGR00229">
    <property type="entry name" value="sensory_box"/>
    <property type="match status" value="2"/>
</dbReference>
<dbReference type="InterPro" id="IPR000014">
    <property type="entry name" value="PAS"/>
</dbReference>
<evidence type="ECO:0000256" key="8">
    <source>
        <dbReference type="ARBA" id="ARBA00022741"/>
    </source>
</evidence>
<dbReference type="Proteomes" id="UP000000753">
    <property type="component" value="Chromosome"/>
</dbReference>
<dbReference type="PRINTS" id="PR00344">
    <property type="entry name" value="BCTRLSENSOR"/>
</dbReference>
<dbReference type="Gene3D" id="1.20.120.160">
    <property type="entry name" value="HPT domain"/>
    <property type="match status" value="1"/>
</dbReference>
<evidence type="ECO:0000256" key="15">
    <source>
        <dbReference type="ARBA" id="ARBA00068150"/>
    </source>
</evidence>
<evidence type="ECO:0000259" key="23">
    <source>
        <dbReference type="PROSITE" id="PS50894"/>
    </source>
</evidence>
<keyword evidence="12" id="KW-0902">Two-component regulatory system</keyword>
<dbReference type="GO" id="GO:0005886">
    <property type="term" value="C:plasma membrane"/>
    <property type="evidence" value="ECO:0007669"/>
    <property type="project" value="UniProtKB-SubCell"/>
</dbReference>
<evidence type="ECO:0000256" key="10">
    <source>
        <dbReference type="ARBA" id="ARBA00022840"/>
    </source>
</evidence>
<gene>
    <name evidence="24" type="ordered locus">swp_1404</name>
</gene>
<dbReference type="SMART" id="SM00086">
    <property type="entry name" value="PAC"/>
    <property type="match status" value="3"/>
</dbReference>
<dbReference type="InterPro" id="IPR005467">
    <property type="entry name" value="His_kinase_dom"/>
</dbReference>
<dbReference type="Pfam" id="PF02743">
    <property type="entry name" value="dCache_1"/>
    <property type="match status" value="1"/>
</dbReference>
<evidence type="ECO:0000256" key="14">
    <source>
        <dbReference type="ARBA" id="ARBA00064003"/>
    </source>
</evidence>
<dbReference type="InterPro" id="IPR035965">
    <property type="entry name" value="PAS-like_dom_sf"/>
</dbReference>
<dbReference type="PANTHER" id="PTHR45339">
    <property type="entry name" value="HYBRID SIGNAL TRANSDUCTION HISTIDINE KINASE J"/>
    <property type="match status" value="1"/>
</dbReference>
<evidence type="ECO:0000256" key="12">
    <source>
        <dbReference type="ARBA" id="ARBA00023012"/>
    </source>
</evidence>
<dbReference type="InterPro" id="IPR000700">
    <property type="entry name" value="PAS-assoc_C"/>
</dbReference>
<dbReference type="InterPro" id="IPR011006">
    <property type="entry name" value="CheY-like_superfamily"/>
</dbReference>
<dbReference type="Pfam" id="PF13426">
    <property type="entry name" value="PAS_9"/>
    <property type="match status" value="1"/>
</dbReference>
<dbReference type="InterPro" id="IPR013655">
    <property type="entry name" value="PAS_fold_3"/>
</dbReference>
<dbReference type="Pfam" id="PF02518">
    <property type="entry name" value="HATPase_c"/>
    <property type="match status" value="1"/>
</dbReference>
<feature type="domain" description="PAC" evidence="22">
    <location>
        <begin position="501"/>
        <end position="553"/>
    </location>
</feature>
<name>B8CJU3_SHEPW</name>
<dbReference type="SMART" id="SM00388">
    <property type="entry name" value="HisKA"/>
    <property type="match status" value="1"/>
</dbReference>
<feature type="transmembrane region" description="Helical" evidence="18">
    <location>
        <begin position="43"/>
        <end position="66"/>
    </location>
</feature>
<dbReference type="InterPro" id="IPR003661">
    <property type="entry name" value="HisK_dim/P_dom"/>
</dbReference>
<dbReference type="SUPFAM" id="SSF52172">
    <property type="entry name" value="CheY-like"/>
    <property type="match status" value="2"/>
</dbReference>
<dbReference type="PROSITE" id="PS50112">
    <property type="entry name" value="PAS"/>
    <property type="match status" value="1"/>
</dbReference>
<dbReference type="GO" id="GO:0005524">
    <property type="term" value="F:ATP binding"/>
    <property type="evidence" value="ECO:0007669"/>
    <property type="project" value="UniProtKB-KW"/>
</dbReference>
<dbReference type="PROSITE" id="PS50109">
    <property type="entry name" value="HIS_KIN"/>
    <property type="match status" value="1"/>
</dbReference>
<dbReference type="Pfam" id="PF00512">
    <property type="entry name" value="HisKA"/>
    <property type="match status" value="1"/>
</dbReference>
<dbReference type="SMART" id="SM00387">
    <property type="entry name" value="HATPase_c"/>
    <property type="match status" value="1"/>
</dbReference>
<feature type="transmembrane region" description="Helical" evidence="18">
    <location>
        <begin position="378"/>
        <end position="398"/>
    </location>
</feature>
<keyword evidence="25" id="KW-1185">Reference proteome</keyword>
<dbReference type="Pfam" id="PF08447">
    <property type="entry name" value="PAS_3"/>
    <property type="match status" value="2"/>
</dbReference>
<feature type="domain" description="Histidine kinase" evidence="19">
    <location>
        <begin position="847"/>
        <end position="1063"/>
    </location>
</feature>
<dbReference type="EMBL" id="CP000472">
    <property type="protein sequence ID" value="ACJ28190.1"/>
    <property type="molecule type" value="Genomic_DNA"/>
</dbReference>
<evidence type="ECO:0000256" key="11">
    <source>
        <dbReference type="ARBA" id="ARBA00022989"/>
    </source>
</evidence>
<keyword evidence="4" id="KW-1003">Cell membrane</keyword>
<dbReference type="FunFam" id="3.30.565.10:FF:000010">
    <property type="entry name" value="Sensor histidine kinase RcsC"/>
    <property type="match status" value="1"/>
</dbReference>
<evidence type="ECO:0000313" key="25">
    <source>
        <dbReference type="Proteomes" id="UP000000753"/>
    </source>
</evidence>
<evidence type="ECO:0000256" key="7">
    <source>
        <dbReference type="ARBA" id="ARBA00022692"/>
    </source>
</evidence>
<dbReference type="CDD" id="cd18773">
    <property type="entry name" value="PDC1_HK_sensor"/>
    <property type="match status" value="1"/>
</dbReference>
<dbReference type="PROSITE" id="PS50110">
    <property type="entry name" value="RESPONSE_REGULATORY"/>
    <property type="match status" value="2"/>
</dbReference>
<evidence type="ECO:0000259" key="22">
    <source>
        <dbReference type="PROSITE" id="PS50113"/>
    </source>
</evidence>
<dbReference type="InterPro" id="IPR001789">
    <property type="entry name" value="Sig_transdc_resp-reg_receiver"/>
</dbReference>
<evidence type="ECO:0000256" key="9">
    <source>
        <dbReference type="ARBA" id="ARBA00022777"/>
    </source>
</evidence>
<dbReference type="InterPro" id="IPR001610">
    <property type="entry name" value="PAC"/>
</dbReference>
<evidence type="ECO:0000256" key="6">
    <source>
        <dbReference type="ARBA" id="ARBA00022679"/>
    </source>
</evidence>
<dbReference type="InterPro" id="IPR003594">
    <property type="entry name" value="HATPase_dom"/>
</dbReference>
<feature type="domain" description="Response regulatory" evidence="20">
    <location>
        <begin position="1233"/>
        <end position="1349"/>
    </location>
</feature>
<dbReference type="PROSITE" id="PS50113">
    <property type="entry name" value="PAC"/>
    <property type="match status" value="3"/>
</dbReference>
<dbReference type="STRING" id="225849.swp_1404"/>
<dbReference type="KEGG" id="swp:swp_1404"/>
<accession>B8CJU3</accession>
<evidence type="ECO:0000256" key="17">
    <source>
        <dbReference type="PROSITE-ProRule" id="PRU00169"/>
    </source>
</evidence>
<comment type="catalytic activity">
    <reaction evidence="1">
        <text>ATP + protein L-histidine = ADP + protein N-phospho-L-histidine.</text>
        <dbReference type="EC" id="2.7.13.3"/>
    </reaction>
</comment>
<evidence type="ECO:0000256" key="5">
    <source>
        <dbReference type="ARBA" id="ARBA00022553"/>
    </source>
</evidence>
<evidence type="ECO:0000256" key="1">
    <source>
        <dbReference type="ARBA" id="ARBA00000085"/>
    </source>
</evidence>
<keyword evidence="5 17" id="KW-0597">Phosphoprotein</keyword>